<evidence type="ECO:0000313" key="4">
    <source>
        <dbReference type="Proteomes" id="UP000192277"/>
    </source>
</evidence>
<gene>
    <name evidence="3" type="ORF">A4D02_26490</name>
</gene>
<evidence type="ECO:0000259" key="2">
    <source>
        <dbReference type="Pfam" id="PF20041"/>
    </source>
</evidence>
<feature type="signal peptide" evidence="1">
    <location>
        <begin position="1"/>
        <end position="33"/>
    </location>
</feature>
<dbReference type="EMBL" id="LWBO01000007">
    <property type="protein sequence ID" value="OQP49992.1"/>
    <property type="molecule type" value="Genomic_DNA"/>
</dbReference>
<sequence length="1433" mass="159469">MQSTNKSNPMYRYTSIIKLIAPFCVLLVSQVHAQDATPVTPPNYTGPVNYVRTWEAQAPITDPDVLMSRPLKEVKLATQYLDGLGRPLETVVRQGSLPTSGLPADLVTPTVYDEFGRVSRQYLSFAANTQGGNSSVSDGQVKLNPFEQQQYFYSDNNVSSPIKGQGETFYYGKTEFEPSPLSRTERTYAPGNSWVNQGNGMKIKYWTNTLTDEVRIWTVNDNQNDFGSYNTVAGSNGVYAAGVLFKHVTVDEKGKQVIEFKDKEGQLILKKVQNTASADDGSGRDHSGWLCSYFIYDDLKQLRAVVQPKGVELLAGNSWDPNALGGSILNEQCFRYEYDVRKRMIMKKVPGAGIVQMVYDGRDRLVMSQDANMRLNKEWLVTRYDEQNRPVAVVKIVDPVYFDNAAYHRTTVGVSISYPDVSLYSNELLTETHYDNYDGISNAFEYTTLKSSGYTAYLTAAANNYPEPLSITTNASGLVTWTKVKVLGEDKYITSCNLYDDKGRVIQVQTLNYTGEMDVVTNLYSFSGQLLVSHLNHRKGGVSTQSFEIATKSTYDDLGRLITVEKNLNGNGWKTLASLAYDALGQLKTKILAPGFNSTGLETMNYDYNIRGWMLGANREYAKSTSTNDHSFGFDLAYDKSGIPSLGSYGSVQFNGNITGTVWKSKGDQQIRKYDYSYDAVNRLTGAAFTQYDGGFNTTAGVDFTVSNLTYDANGNILSMDQKGLKVGTSSEIDKLRYTYQDYSNKLKNVMDLSNDPLTKLGDFRYSVSHPQKAAKDSYGQNPSSINPATVTDYNYDENGNLNVDYNKDVSSISYNHLNLPEVISVTGKGSIVYTYDATGNKLKKVVHETGKADKTTLYLFGTYEDDVLQFLPQEEGRIRPVRDNNGAITSFAYDYYLKDHLGNIRMVLTDEQKAPDIYQAGMEVANRSFEVALFGDKINATEADKPGMNNEIEIFDNDNINNKKVSKVNGGTAESRVGPGVILKVMAGDKIKASTFAWYKPAATDNSIDQNLGPVIFNMLGQLTPGISGLAKGGAASQVTDNMLQPGMQNLLGSQTPVVGAPKAFLNYVLLDEEQFKAVKYGATPVPEIHPGEQKHLLQADGGNEIEMSQNGYLYVFVSNESKGDVYFDDIRVEHIRGALLEETHYYPFGLTMAGISSKAIGRLDNKYGYNGKEKQEKEFSDGSGLEWYDYGAREYDAQLGRWSAIDPLAEKYTSLSSYVYVANNPLLFHDPDGKRIKIKYRDDEGHKQKAFFNEEHGTAVDKKGNEVHGKFVDNVVAGLKYAQKADENGIIKTVANDKRTVTIKQAFGFNEPNHYSSGFLGMGRVIKWNPVAATQLVDTKNYQMKFLQSFQSPAIGLFHEMNHVYGDFVSHADYMDGTFTKDQVYDNAEERRVILKFETPAAQKLGEGVRNNHTGYIYKTTGPTDIKEVKP</sequence>
<dbReference type="PANTHER" id="PTHR32305">
    <property type="match status" value="1"/>
</dbReference>
<accession>A0ABX3NYM1</accession>
<protein>
    <recommendedName>
        <fullName evidence="2">DUF6443 domain-containing protein</fullName>
    </recommendedName>
</protein>
<keyword evidence="1" id="KW-0732">Signal</keyword>
<evidence type="ECO:0000256" key="1">
    <source>
        <dbReference type="SAM" id="SignalP"/>
    </source>
</evidence>
<dbReference type="Gene3D" id="2.180.10.10">
    <property type="entry name" value="RHS repeat-associated core"/>
    <property type="match status" value="2"/>
</dbReference>
<keyword evidence="4" id="KW-1185">Reference proteome</keyword>
<feature type="chain" id="PRO_5046561825" description="DUF6443 domain-containing protein" evidence="1">
    <location>
        <begin position="34"/>
        <end position="1433"/>
    </location>
</feature>
<organism evidence="3 4">
    <name type="scientific">Niastella koreensis</name>
    <dbReference type="NCBI Taxonomy" id="354356"/>
    <lineage>
        <taxon>Bacteria</taxon>
        <taxon>Pseudomonadati</taxon>
        <taxon>Bacteroidota</taxon>
        <taxon>Chitinophagia</taxon>
        <taxon>Chitinophagales</taxon>
        <taxon>Chitinophagaceae</taxon>
        <taxon>Niastella</taxon>
    </lineage>
</organism>
<dbReference type="InterPro" id="IPR045619">
    <property type="entry name" value="DUF6443"/>
</dbReference>
<evidence type="ECO:0000313" key="3">
    <source>
        <dbReference type="EMBL" id="OQP49992.1"/>
    </source>
</evidence>
<dbReference type="Pfam" id="PF20041">
    <property type="entry name" value="DUF6443"/>
    <property type="match status" value="1"/>
</dbReference>
<dbReference type="InterPro" id="IPR022385">
    <property type="entry name" value="Rhs_assc_core"/>
</dbReference>
<dbReference type="PANTHER" id="PTHR32305:SF15">
    <property type="entry name" value="PROTEIN RHSA-RELATED"/>
    <property type="match status" value="1"/>
</dbReference>
<dbReference type="Proteomes" id="UP000192277">
    <property type="component" value="Unassembled WGS sequence"/>
</dbReference>
<proteinExistence type="predicted"/>
<dbReference type="InterPro" id="IPR050708">
    <property type="entry name" value="T6SS_VgrG/RHS"/>
</dbReference>
<reference evidence="3 4" key="1">
    <citation type="submission" date="2016-04" db="EMBL/GenBank/DDBJ databases">
        <authorList>
            <person name="Chen L."/>
            <person name="Zhuang W."/>
            <person name="Wang G."/>
        </authorList>
    </citation>
    <scope>NUCLEOTIDE SEQUENCE [LARGE SCALE GENOMIC DNA]</scope>
    <source>
        <strain evidence="4">GR20</strain>
    </source>
</reference>
<comment type="caution">
    <text evidence="3">The sequence shown here is derived from an EMBL/GenBank/DDBJ whole genome shotgun (WGS) entry which is preliminary data.</text>
</comment>
<dbReference type="NCBIfam" id="TIGR03696">
    <property type="entry name" value="Rhs_assc_core"/>
    <property type="match status" value="1"/>
</dbReference>
<feature type="domain" description="DUF6443" evidence="2">
    <location>
        <begin position="52"/>
        <end position="207"/>
    </location>
</feature>
<name>A0ABX3NYM1_9BACT</name>